<dbReference type="EMBL" id="JBIACK010000001">
    <property type="protein sequence ID" value="MFE8699934.1"/>
    <property type="molecule type" value="Genomic_DNA"/>
</dbReference>
<dbReference type="Pfam" id="PF01593">
    <property type="entry name" value="Amino_oxidase"/>
    <property type="match status" value="1"/>
</dbReference>
<dbReference type="GO" id="GO:0004729">
    <property type="term" value="F:oxygen-dependent protoporphyrinogen oxidase activity"/>
    <property type="evidence" value="ECO:0007669"/>
    <property type="project" value="UniProtKB-EC"/>
</dbReference>
<evidence type="ECO:0000313" key="14">
    <source>
        <dbReference type="Proteomes" id="UP001601059"/>
    </source>
</evidence>
<dbReference type="InterPro" id="IPR036188">
    <property type="entry name" value="FAD/NAD-bd_sf"/>
</dbReference>
<keyword evidence="7 11" id="KW-0285">Flavoprotein</keyword>
<sequence>MKTIVVIGGGITGLSTMHYLQKIKNERNLDIQLILLEKNNHLGGKINTVKQDNFVMETGADSIVARHESIMPLIEDLQLKDEVTYNATGISFIYKDNELHPIPNDTIFGIPMTKESLFSSTLVSEEGKQEALKDFELKNEHFTKDSSIGEFLEYFFGKELVEEQIAPVLSGVYSGDLHTLTLASTLPYLLDYKEKYGSIIKGLSENKDKFQTSKPKFISFKNGLSAIISQLELELKDVEIIKGVAAKKVTMKDDRYEINFSNHPTLEADYVVTAIPHDITQELLDHNDLNEEFDQLKNSSLISVYLGFDILDKTLPADGTGFIVSNQHDLNCDACTWTSRKWTHTSKEGNLLVRLFYKSSNASYEKLMTLDQEGILTQALSDLQKSMGITSLPKVVNITHWKDSMPNYHIGHGQTVSSLTRKMESVYPNLLLAGCSYYGVGIGACIKNGKEIAENIGERLHR</sequence>
<evidence type="ECO:0000256" key="9">
    <source>
        <dbReference type="ARBA" id="ARBA00023002"/>
    </source>
</evidence>
<dbReference type="Gene3D" id="1.10.3110.10">
    <property type="entry name" value="protoporphyrinogen ix oxidase, domain 3"/>
    <property type="match status" value="1"/>
</dbReference>
<keyword evidence="10 11" id="KW-0350">Heme biosynthesis</keyword>
<evidence type="ECO:0000256" key="4">
    <source>
        <dbReference type="ARBA" id="ARBA00008310"/>
    </source>
</evidence>
<dbReference type="Gene3D" id="3.50.50.60">
    <property type="entry name" value="FAD/NAD(P)-binding domain"/>
    <property type="match status" value="1"/>
</dbReference>
<evidence type="ECO:0000256" key="11">
    <source>
        <dbReference type="RuleBase" id="RU364052"/>
    </source>
</evidence>
<dbReference type="EC" id="1.3.3.15" evidence="5 11"/>
<dbReference type="NCBIfam" id="TIGR00562">
    <property type="entry name" value="proto_IX_ox"/>
    <property type="match status" value="1"/>
</dbReference>
<dbReference type="InterPro" id="IPR002937">
    <property type="entry name" value="Amino_oxidase"/>
</dbReference>
<keyword evidence="14" id="KW-1185">Reference proteome</keyword>
<name>A0ABW6K6Z4_9BACI</name>
<evidence type="ECO:0000256" key="6">
    <source>
        <dbReference type="ARBA" id="ARBA00019046"/>
    </source>
</evidence>
<feature type="domain" description="Amine oxidase" evidence="12">
    <location>
        <begin position="12"/>
        <end position="456"/>
    </location>
</feature>
<proteinExistence type="inferred from homology"/>
<dbReference type="PANTHER" id="PTHR42923">
    <property type="entry name" value="PROTOPORPHYRINOGEN OXIDASE"/>
    <property type="match status" value="1"/>
</dbReference>
<accession>A0ABW6K6Z4</accession>
<dbReference type="SUPFAM" id="SSF51905">
    <property type="entry name" value="FAD/NAD(P)-binding domain"/>
    <property type="match status" value="1"/>
</dbReference>
<dbReference type="InterPro" id="IPR004572">
    <property type="entry name" value="Protoporphyrinogen_oxidase"/>
</dbReference>
<evidence type="ECO:0000256" key="7">
    <source>
        <dbReference type="ARBA" id="ARBA00022630"/>
    </source>
</evidence>
<evidence type="ECO:0000256" key="3">
    <source>
        <dbReference type="ARBA" id="ARBA00004744"/>
    </source>
</evidence>
<dbReference type="Proteomes" id="UP001601059">
    <property type="component" value="Unassembled WGS sequence"/>
</dbReference>
<comment type="caution">
    <text evidence="13">The sequence shown here is derived from an EMBL/GenBank/DDBJ whole genome shotgun (WGS) entry which is preliminary data.</text>
</comment>
<evidence type="ECO:0000256" key="10">
    <source>
        <dbReference type="ARBA" id="ARBA00023133"/>
    </source>
</evidence>
<comment type="function">
    <text evidence="11">Involved in coproporphyrin-dependent heme b biosynthesis. Catalyzes the oxidation of coproporphyrinogen III to coproporphyrin III.</text>
</comment>
<dbReference type="SUPFAM" id="SSF54373">
    <property type="entry name" value="FAD-linked reductases, C-terminal domain"/>
    <property type="match status" value="1"/>
</dbReference>
<comment type="cofactor">
    <cofactor evidence="2 11">
        <name>FAD</name>
        <dbReference type="ChEBI" id="CHEBI:57692"/>
    </cofactor>
</comment>
<evidence type="ECO:0000259" key="12">
    <source>
        <dbReference type="Pfam" id="PF01593"/>
    </source>
</evidence>
<dbReference type="InterPro" id="IPR050464">
    <property type="entry name" value="Zeta_carotene_desat/Oxidored"/>
</dbReference>
<comment type="subcellular location">
    <subcellularLocation>
        <location evidence="11">Cytoplasm</location>
    </subcellularLocation>
</comment>
<comment type="pathway">
    <text evidence="3 11">Porphyrin-containing compound metabolism; protoheme biosynthesis.</text>
</comment>
<keyword evidence="9 11" id="KW-0560">Oxidoreductase</keyword>
<organism evidence="13 14">
    <name type="scientific">Cytobacillus spartinae</name>
    <dbReference type="NCBI Taxonomy" id="3299023"/>
    <lineage>
        <taxon>Bacteria</taxon>
        <taxon>Bacillati</taxon>
        <taxon>Bacillota</taxon>
        <taxon>Bacilli</taxon>
        <taxon>Bacillales</taxon>
        <taxon>Bacillaceae</taxon>
        <taxon>Cytobacillus</taxon>
    </lineage>
</organism>
<evidence type="ECO:0000256" key="2">
    <source>
        <dbReference type="ARBA" id="ARBA00001974"/>
    </source>
</evidence>
<dbReference type="PANTHER" id="PTHR42923:SF3">
    <property type="entry name" value="PROTOPORPHYRINOGEN OXIDASE"/>
    <property type="match status" value="1"/>
</dbReference>
<comment type="similarity">
    <text evidence="4 11">Belongs to the protoporphyrinogen/coproporphyrinogen oxidase family. Coproporphyrinogen III oxidase subfamily.</text>
</comment>
<keyword evidence="8 11" id="KW-0274">FAD</keyword>
<keyword evidence="11" id="KW-0963">Cytoplasm</keyword>
<gene>
    <name evidence="13" type="ORF">ACFYKX_04775</name>
</gene>
<evidence type="ECO:0000256" key="5">
    <source>
        <dbReference type="ARBA" id="ARBA00012402"/>
    </source>
</evidence>
<evidence type="ECO:0000256" key="1">
    <source>
        <dbReference type="ARBA" id="ARBA00001755"/>
    </source>
</evidence>
<evidence type="ECO:0000313" key="13">
    <source>
        <dbReference type="EMBL" id="MFE8699934.1"/>
    </source>
</evidence>
<dbReference type="RefSeq" id="WP_389358553.1">
    <property type="nucleotide sequence ID" value="NZ_JBIACK010000001.1"/>
</dbReference>
<protein>
    <recommendedName>
        <fullName evidence="6 11">Coproporphyrinogen III oxidase</fullName>
        <ecNumber evidence="5 11">1.3.3.15</ecNumber>
    </recommendedName>
</protein>
<dbReference type="Gene3D" id="3.90.660.20">
    <property type="entry name" value="Protoporphyrinogen oxidase, mitochondrial, domain 2"/>
    <property type="match status" value="1"/>
</dbReference>
<reference evidence="13 14" key="1">
    <citation type="submission" date="2024-08" db="EMBL/GenBank/DDBJ databases">
        <title>Two novel Cytobacillus novel species.</title>
        <authorList>
            <person name="Liu G."/>
        </authorList>
    </citation>
    <scope>NUCLEOTIDE SEQUENCE [LARGE SCALE GENOMIC DNA]</scope>
    <source>
        <strain evidence="13 14">FJAT-54145</strain>
    </source>
</reference>
<comment type="catalytic activity">
    <reaction evidence="1">
        <text>coproporphyrinogen III + 3 O2 = coproporphyrin III + 3 H2O2</text>
        <dbReference type="Rhea" id="RHEA:43436"/>
        <dbReference type="ChEBI" id="CHEBI:15379"/>
        <dbReference type="ChEBI" id="CHEBI:16240"/>
        <dbReference type="ChEBI" id="CHEBI:57309"/>
        <dbReference type="ChEBI" id="CHEBI:131725"/>
        <dbReference type="EC" id="1.3.3.15"/>
    </reaction>
    <physiologicalReaction direction="left-to-right" evidence="1">
        <dbReference type="Rhea" id="RHEA:43437"/>
    </physiologicalReaction>
</comment>
<evidence type="ECO:0000256" key="8">
    <source>
        <dbReference type="ARBA" id="ARBA00022827"/>
    </source>
</evidence>
<dbReference type="NCBIfam" id="NF009081">
    <property type="entry name" value="PRK12416.1"/>
    <property type="match status" value="1"/>
</dbReference>